<accession>A0A8H4RET5</accession>
<sequence length="446" mass="50541">MASAPKGPWNHLPTELWQLVFDLSDQKELAAISLVSKRLHTQVEPSLYANFSWVPHVNQQLPSISKLGGRDVSEYTKTRRKRRTRGLGPHGPPPFLLLRTILNRPELTRYIKDVKVLAPMRQDGLFWDGFEAREGGLSKEETALCERAIRRMEHVSRARWEVGLRIGSLEIAIALLLSRLCQIRSIEIRIRGGSMVSSALFEALGGPSTMCRLQSIKSVAVSIDQNDYGDPVFDRYGGNPFDIDHQMKALMSLPRLEKLSVNCFAPDTIFWPSTLPLAHGLKTLYLNYSDLNEETLRKTLLATPVLEDLECELVYDRSMGEYCDGEKLNAALSLVSDTLRRLVLVIDILYPNETDDGDGLWNVVRPTGSMKNFKQLRFLIFPLITVVEFTPEPSDLQNILPDNLEVMDLKWYPPFPDGSRRRAANRAIKAYHEIKPALGGIYTIFH</sequence>
<evidence type="ECO:0000313" key="2">
    <source>
        <dbReference type="EMBL" id="KAF4628787.1"/>
    </source>
</evidence>
<reference evidence="2 3" key="1">
    <citation type="submission" date="2020-03" db="EMBL/GenBank/DDBJ databases">
        <title>Draft Genome Sequence of Cudoniella acicularis.</title>
        <authorList>
            <person name="Buettner E."/>
            <person name="Kellner H."/>
        </authorList>
    </citation>
    <scope>NUCLEOTIDE SEQUENCE [LARGE SCALE GENOMIC DNA]</scope>
    <source>
        <strain evidence="2 3">DSM 108380</strain>
    </source>
</reference>
<dbReference type="OrthoDB" id="4191831at2759"/>
<dbReference type="Gene3D" id="3.80.10.10">
    <property type="entry name" value="Ribonuclease Inhibitor"/>
    <property type="match status" value="1"/>
</dbReference>
<dbReference type="SUPFAM" id="SSF81383">
    <property type="entry name" value="F-box domain"/>
    <property type="match status" value="1"/>
</dbReference>
<evidence type="ECO:0000313" key="3">
    <source>
        <dbReference type="Proteomes" id="UP000566819"/>
    </source>
</evidence>
<dbReference type="Pfam" id="PF12937">
    <property type="entry name" value="F-box-like"/>
    <property type="match status" value="1"/>
</dbReference>
<gene>
    <name evidence="2" type="ORF">G7Y89_g9361</name>
</gene>
<dbReference type="InterPro" id="IPR036047">
    <property type="entry name" value="F-box-like_dom_sf"/>
</dbReference>
<dbReference type="Proteomes" id="UP000566819">
    <property type="component" value="Unassembled WGS sequence"/>
</dbReference>
<proteinExistence type="predicted"/>
<comment type="caution">
    <text evidence="2">The sequence shown here is derived from an EMBL/GenBank/DDBJ whole genome shotgun (WGS) entry which is preliminary data.</text>
</comment>
<evidence type="ECO:0000259" key="1">
    <source>
        <dbReference type="Pfam" id="PF12937"/>
    </source>
</evidence>
<dbReference type="InterPro" id="IPR032675">
    <property type="entry name" value="LRR_dom_sf"/>
</dbReference>
<name>A0A8H4RET5_9HELO</name>
<feature type="domain" description="F-box" evidence="1">
    <location>
        <begin position="9"/>
        <end position="50"/>
    </location>
</feature>
<organism evidence="2 3">
    <name type="scientific">Cudoniella acicularis</name>
    <dbReference type="NCBI Taxonomy" id="354080"/>
    <lineage>
        <taxon>Eukaryota</taxon>
        <taxon>Fungi</taxon>
        <taxon>Dikarya</taxon>
        <taxon>Ascomycota</taxon>
        <taxon>Pezizomycotina</taxon>
        <taxon>Leotiomycetes</taxon>
        <taxon>Helotiales</taxon>
        <taxon>Tricladiaceae</taxon>
        <taxon>Cudoniella</taxon>
    </lineage>
</organism>
<dbReference type="EMBL" id="JAAMPI010000762">
    <property type="protein sequence ID" value="KAF4628787.1"/>
    <property type="molecule type" value="Genomic_DNA"/>
</dbReference>
<keyword evidence="3" id="KW-1185">Reference proteome</keyword>
<protein>
    <recommendedName>
        <fullName evidence="1">F-box domain-containing protein</fullName>
    </recommendedName>
</protein>
<dbReference type="InterPro" id="IPR001810">
    <property type="entry name" value="F-box_dom"/>
</dbReference>
<dbReference type="AlphaFoldDB" id="A0A8H4RET5"/>